<feature type="compositionally biased region" description="Pro residues" evidence="6">
    <location>
        <begin position="1044"/>
        <end position="1059"/>
    </location>
</feature>
<evidence type="ECO:0000313" key="9">
    <source>
        <dbReference type="EMBL" id="RAV17330.1"/>
    </source>
</evidence>
<dbReference type="Gene3D" id="2.60.40.1280">
    <property type="match status" value="1"/>
</dbReference>
<gene>
    <name evidence="9" type="ORF">DQG23_27185</name>
</gene>
<dbReference type="InterPro" id="IPR013783">
    <property type="entry name" value="Ig-like_fold"/>
</dbReference>
<protein>
    <submittedName>
        <fullName evidence="9">Cell wall protein</fullName>
    </submittedName>
</protein>
<keyword evidence="5" id="KW-0572">Peptidoglycan-anchor</keyword>
<dbReference type="Pfam" id="PF17802">
    <property type="entry name" value="SpaA"/>
    <property type="match status" value="1"/>
</dbReference>
<dbReference type="GO" id="GO:0007155">
    <property type="term" value="P:cell adhesion"/>
    <property type="evidence" value="ECO:0007669"/>
    <property type="project" value="InterPro"/>
</dbReference>
<organism evidence="9 10">
    <name type="scientific">Paenibacillus contaminans</name>
    <dbReference type="NCBI Taxonomy" id="450362"/>
    <lineage>
        <taxon>Bacteria</taxon>
        <taxon>Bacillati</taxon>
        <taxon>Bacillota</taxon>
        <taxon>Bacilli</taxon>
        <taxon>Bacillales</taxon>
        <taxon>Paenibacillaceae</taxon>
        <taxon>Paenibacillus</taxon>
    </lineage>
</organism>
<dbReference type="InterPro" id="IPR008456">
    <property type="entry name" value="Collagen-bd_dom"/>
</dbReference>
<dbReference type="NCBIfam" id="TIGR01167">
    <property type="entry name" value="LPXTG_anchor"/>
    <property type="match status" value="1"/>
</dbReference>
<dbReference type="AlphaFoldDB" id="A0A329MBM0"/>
<dbReference type="OrthoDB" id="2056845at2"/>
<evidence type="ECO:0000256" key="4">
    <source>
        <dbReference type="ARBA" id="ARBA00022729"/>
    </source>
</evidence>
<evidence type="ECO:0000256" key="7">
    <source>
        <dbReference type="SAM" id="Phobius"/>
    </source>
</evidence>
<dbReference type="SUPFAM" id="SSF49478">
    <property type="entry name" value="Cna protein B-type domain"/>
    <property type="match status" value="1"/>
</dbReference>
<comment type="caution">
    <text evidence="9">The sequence shown here is derived from an EMBL/GenBank/DDBJ whole genome shotgun (WGS) entry which is preliminary data.</text>
</comment>
<dbReference type="PRINTS" id="PR01217">
    <property type="entry name" value="PRICHEXTENSN"/>
</dbReference>
<feature type="compositionally biased region" description="Low complexity" evidence="6">
    <location>
        <begin position="1014"/>
        <end position="1025"/>
    </location>
</feature>
<dbReference type="PANTHER" id="PTHR24216">
    <property type="entry name" value="PAXILLIN-RELATED"/>
    <property type="match status" value="1"/>
</dbReference>
<dbReference type="Pfam" id="PF05737">
    <property type="entry name" value="Collagen_bind"/>
    <property type="match status" value="5"/>
</dbReference>
<feature type="compositionally biased region" description="Low complexity" evidence="6">
    <location>
        <begin position="1060"/>
        <end position="1088"/>
    </location>
</feature>
<dbReference type="InterPro" id="IPR011252">
    <property type="entry name" value="Fibrogen-bd_dom1"/>
</dbReference>
<dbReference type="PANTHER" id="PTHR24216:SF65">
    <property type="entry name" value="PAXILLIN-LIKE PROTEIN 1"/>
    <property type="match status" value="1"/>
</dbReference>
<dbReference type="RefSeq" id="WP_113034181.1">
    <property type="nucleotide sequence ID" value="NZ_QMFB01000019.1"/>
</dbReference>
<dbReference type="InterPro" id="IPR019931">
    <property type="entry name" value="LPXTG_anchor"/>
</dbReference>
<dbReference type="Gene3D" id="2.60.40.740">
    <property type="match status" value="5"/>
</dbReference>
<dbReference type="Gene3D" id="2.60.40.2810">
    <property type="match status" value="1"/>
</dbReference>
<feature type="region of interest" description="Disordered" evidence="6">
    <location>
        <begin position="983"/>
        <end position="1139"/>
    </location>
</feature>
<feature type="compositionally biased region" description="Basic and acidic residues" evidence="6">
    <location>
        <begin position="1098"/>
        <end position="1110"/>
    </location>
</feature>
<dbReference type="EMBL" id="QMFB01000019">
    <property type="protein sequence ID" value="RAV17330.1"/>
    <property type="molecule type" value="Genomic_DNA"/>
</dbReference>
<keyword evidence="3" id="KW-0964">Secreted</keyword>
<keyword evidence="7" id="KW-1133">Transmembrane helix</keyword>
<evidence type="ECO:0000313" key="10">
    <source>
        <dbReference type="Proteomes" id="UP000250369"/>
    </source>
</evidence>
<evidence type="ECO:0000256" key="1">
    <source>
        <dbReference type="ARBA" id="ARBA00004168"/>
    </source>
</evidence>
<dbReference type="Proteomes" id="UP000250369">
    <property type="component" value="Unassembled WGS sequence"/>
</dbReference>
<keyword evidence="10" id="KW-1185">Reference proteome</keyword>
<dbReference type="Pfam" id="PF17963">
    <property type="entry name" value="Big_9"/>
    <property type="match status" value="1"/>
</dbReference>
<accession>A0A329MBM0</accession>
<comment type="subcellular location">
    <subcellularLocation>
        <location evidence="1">Secreted</location>
        <location evidence="1">Cell wall</location>
        <topology evidence="1">Peptidoglycan-anchor</topology>
    </subcellularLocation>
</comment>
<evidence type="ECO:0000256" key="3">
    <source>
        <dbReference type="ARBA" id="ARBA00022525"/>
    </source>
</evidence>
<evidence type="ECO:0000256" key="6">
    <source>
        <dbReference type="SAM" id="MobiDB-lite"/>
    </source>
</evidence>
<keyword evidence="7" id="KW-0472">Membrane</keyword>
<dbReference type="InterPro" id="IPR041171">
    <property type="entry name" value="SDR_Ig"/>
</dbReference>
<dbReference type="InterPro" id="IPR008966">
    <property type="entry name" value="Adhesion_dom_sf"/>
</dbReference>
<name>A0A329MBM0_9BACL</name>
<evidence type="ECO:0000256" key="5">
    <source>
        <dbReference type="ARBA" id="ARBA00023088"/>
    </source>
</evidence>
<feature type="compositionally biased region" description="Low complexity" evidence="6">
    <location>
        <begin position="983"/>
        <end position="1004"/>
    </location>
</feature>
<feature type="transmembrane region" description="Helical" evidence="7">
    <location>
        <begin position="1199"/>
        <end position="1216"/>
    </location>
</feature>
<dbReference type="Pfam" id="PF17961">
    <property type="entry name" value="Big_8"/>
    <property type="match status" value="1"/>
</dbReference>
<keyword evidence="7" id="KW-0812">Transmembrane</keyword>
<keyword evidence="4" id="KW-0732">Signal</keyword>
<proteinExistence type="predicted"/>
<feature type="domain" description="Gram-positive cocci surface proteins LPxTG" evidence="8">
    <location>
        <begin position="1190"/>
        <end position="1224"/>
    </location>
</feature>
<keyword evidence="2" id="KW-0134">Cell wall</keyword>
<dbReference type="GO" id="GO:0005518">
    <property type="term" value="F:collagen binding"/>
    <property type="evidence" value="ECO:0007669"/>
    <property type="project" value="InterPro"/>
</dbReference>
<sequence length="1224" mass="132562">MVTRTLTAPAFKKKISMMLIAFLLLMQTVYGGGIFVANAAGSTITENILTSVTMTVYDKNGQPVTGNVYDQESEVKLDFTWELPNGKYENGSKYTFTLPSNFELYNDITGDLVTDEGSVGTFKATKSDHKVLMTFNDIENDFVAGTLTFKSVFKKLQVTDSTEQKISFPVNGGYEISVFFKPTGAKEIEKKGTPAGFNAKSIDWEIIVNKGLNTVQNGVVTDTIPTGLAAPVTVAVYELDINAGGGVIKETLVDPSKYTYTNGAPLTVQFHGEIKKAYKIKYTTAITDASITTFKNQATFEGVSADETVTVNQGKHLTKSSSYDSSKGVISWTIQYNYDERKNADQTVTDLFDDSQRLVAGSLKVQSVKLNADGSEGQKTLLNTPAGYTVNPKSDTGKTGFELVFAQPVSAAYKIEYQTEATDLAADRITSTKTIKNTVSTVTYGSVNAERDVTQAILKKSFGAVDYKNKTVKWTITVNGDSKLMTNALIKDTFTNKGLELIPDSIKVAPKNSGVTAVVYEILPNPPAVKDGFNVQFKAPINVPYTISYETKFMYYELLTGKTKFLNTAEVTWDQYPGKSIKVDEDFDPNPETKANGFKYGSYNAATKKVTWNIGVNYNGKPLTSIDVTDAVPAGQKLDPDSIKVYYMDITTGGKKEDTTAKAAQVPADRYQIVKNDPNKVVVKFSDPLNAPFSDPFLITFETSIDNQIVGANVKNEASVTYNSDPVVKYSATVDIKQGGEYVYKDGQQDGDVINWSIAINRGQSTVQGAKIKDIPSDNQIFKPGTFHLFETTVDSAGNVKKAQPVSELTVNVDYKLEIKTDNSGNQTFELEFLHEIKTAYILEYQSLIVAANNDKVTNKVEFSGNNVQTTITPSTKEIIVKFSSGSGTGSGIRGALTVEKKDELDGTKLLSGATFSLFRVSGSDRILVNTLTTGNDGKIEFKKLLAGDYILNEITAPAGYVLDSKDHQVTINSTTPINKTIKNKKVATPTPTPTVTPTSTPTVTPTPTPTPTVTPTVTPTSTPATPSPTPATPTPTTSVETPSPTPATPTPTPTPTPSATPATPTPTTSVAPTPTPTATTPVETASPSPTPVPTKEPVTEQKKTDKDTLLEGEVEVPLGGKPSVGQKPKNGTVDVDPDGRWVYKPDSGYIGKDHFTIVVKDKDGAEEEYFIDIDVEDVPLGITPPVKELPKTGEERHYYFEMAGLVMLLLGAVLLRSRFSRNK</sequence>
<dbReference type="InterPro" id="IPR041033">
    <property type="entry name" value="SpaA_PFL_dom_1"/>
</dbReference>
<dbReference type="PROSITE" id="PS50847">
    <property type="entry name" value="GRAM_POS_ANCHORING"/>
    <property type="match status" value="1"/>
</dbReference>
<evidence type="ECO:0000256" key="2">
    <source>
        <dbReference type="ARBA" id="ARBA00022512"/>
    </source>
</evidence>
<dbReference type="Gene3D" id="2.60.40.10">
    <property type="entry name" value="Immunoglobulins"/>
    <property type="match status" value="1"/>
</dbReference>
<evidence type="ECO:0000259" key="8">
    <source>
        <dbReference type="PROSITE" id="PS50847"/>
    </source>
</evidence>
<dbReference type="Pfam" id="PF00746">
    <property type="entry name" value="Gram_pos_anchor"/>
    <property type="match status" value="1"/>
</dbReference>
<reference evidence="9 10" key="1">
    <citation type="journal article" date="2009" name="Int. J. Syst. Evol. Microbiol.">
        <title>Paenibacillus contaminans sp. nov., isolated from a contaminated laboratory plate.</title>
        <authorList>
            <person name="Chou J.H."/>
            <person name="Lee J.H."/>
            <person name="Lin M.C."/>
            <person name="Chang P.S."/>
            <person name="Arun A.B."/>
            <person name="Young C.C."/>
            <person name="Chen W.M."/>
        </authorList>
    </citation>
    <scope>NUCLEOTIDE SEQUENCE [LARGE SCALE GENOMIC DNA]</scope>
    <source>
        <strain evidence="9 10">CKOBP-6</strain>
    </source>
</reference>
<dbReference type="SUPFAM" id="SSF49401">
    <property type="entry name" value="Bacterial adhesins"/>
    <property type="match status" value="6"/>
</dbReference>